<dbReference type="Proteomes" id="UP001054945">
    <property type="component" value="Unassembled WGS sequence"/>
</dbReference>
<gene>
    <name evidence="2" type="ORF">CEXT_216451</name>
</gene>
<reference evidence="2 3" key="1">
    <citation type="submission" date="2021-06" db="EMBL/GenBank/DDBJ databases">
        <title>Caerostris extrusa draft genome.</title>
        <authorList>
            <person name="Kono N."/>
            <person name="Arakawa K."/>
        </authorList>
    </citation>
    <scope>NUCLEOTIDE SEQUENCE [LARGE SCALE GENOMIC DNA]</scope>
</reference>
<evidence type="ECO:0000256" key="1">
    <source>
        <dbReference type="SAM" id="MobiDB-lite"/>
    </source>
</evidence>
<dbReference type="AlphaFoldDB" id="A0AAV4M568"/>
<protein>
    <submittedName>
        <fullName evidence="2">Uncharacterized protein</fullName>
    </submittedName>
</protein>
<name>A0AAV4M568_CAEEX</name>
<accession>A0AAV4M568</accession>
<evidence type="ECO:0000313" key="2">
    <source>
        <dbReference type="EMBL" id="GIX67478.1"/>
    </source>
</evidence>
<evidence type="ECO:0000313" key="3">
    <source>
        <dbReference type="Proteomes" id="UP001054945"/>
    </source>
</evidence>
<feature type="region of interest" description="Disordered" evidence="1">
    <location>
        <begin position="1"/>
        <end position="47"/>
    </location>
</feature>
<keyword evidence="3" id="KW-1185">Reference proteome</keyword>
<comment type="caution">
    <text evidence="2">The sequence shown here is derived from an EMBL/GenBank/DDBJ whole genome shotgun (WGS) entry which is preliminary data.</text>
</comment>
<dbReference type="EMBL" id="BPLR01001880">
    <property type="protein sequence ID" value="GIX67478.1"/>
    <property type="molecule type" value="Genomic_DNA"/>
</dbReference>
<sequence>MEALAWGPPSKTGREPEEGAALSDAYSRKKRKRKTLKKGPKRELPVQGGSLCSIDALFAFHGSLQYEGPLWKPRDSLIP</sequence>
<proteinExistence type="predicted"/>
<feature type="compositionally biased region" description="Basic residues" evidence="1">
    <location>
        <begin position="28"/>
        <end position="40"/>
    </location>
</feature>
<organism evidence="2 3">
    <name type="scientific">Caerostris extrusa</name>
    <name type="common">Bark spider</name>
    <name type="synonym">Caerostris bankana</name>
    <dbReference type="NCBI Taxonomy" id="172846"/>
    <lineage>
        <taxon>Eukaryota</taxon>
        <taxon>Metazoa</taxon>
        <taxon>Ecdysozoa</taxon>
        <taxon>Arthropoda</taxon>
        <taxon>Chelicerata</taxon>
        <taxon>Arachnida</taxon>
        <taxon>Araneae</taxon>
        <taxon>Araneomorphae</taxon>
        <taxon>Entelegynae</taxon>
        <taxon>Araneoidea</taxon>
        <taxon>Araneidae</taxon>
        <taxon>Caerostris</taxon>
    </lineage>
</organism>